<sequence length="260" mass="27445">MEHIAMTTTPNGGPSAADINRFIETGALRVENAFDPALAAEVRGIALREAGPANGVPVLRLGMLTAPPAVAAANTPRLHAHYDALAGAGRWVRPGAMGTFVLRYPSDEAPADTGWHVDVSFGDSPDFMDWRANVTSRGRLLLMLFLFSDVGEEGGPTRIRLGSHRQIARELLPFGEAGMSLRDLAADGFASTADCSRALATGPAGTVWLCHPFLVHAGQPNRGTGVRVLAQPPLLPVAPFDPALPPSPVQRAIRRACGLP</sequence>
<dbReference type="AlphaFoldDB" id="A0A0D0QA49"/>
<accession>A0A0D0QA49</accession>
<name>A0A0D0QA49_9RHOB</name>
<organism evidence="1 2">
    <name type="scientific">Wenxinia marina DSM 24838</name>
    <dbReference type="NCBI Taxonomy" id="1123501"/>
    <lineage>
        <taxon>Bacteria</taxon>
        <taxon>Pseudomonadati</taxon>
        <taxon>Pseudomonadota</taxon>
        <taxon>Alphaproteobacteria</taxon>
        <taxon>Rhodobacterales</taxon>
        <taxon>Roseobacteraceae</taxon>
        <taxon>Wenxinia</taxon>
    </lineage>
</organism>
<protein>
    <submittedName>
        <fullName evidence="1">Phytanoyl-CoA dioxygenase (PhyH)</fullName>
    </submittedName>
</protein>
<gene>
    <name evidence="1" type="ORF">Wenmar_00104</name>
</gene>
<dbReference type="eggNOG" id="ENOG502Z7XA">
    <property type="taxonomic scope" value="Bacteria"/>
</dbReference>
<comment type="caution">
    <text evidence="1">The sequence shown here is derived from an EMBL/GenBank/DDBJ whole genome shotgun (WGS) entry which is preliminary data.</text>
</comment>
<keyword evidence="2" id="KW-1185">Reference proteome</keyword>
<dbReference type="GO" id="GO:0016706">
    <property type="term" value="F:2-oxoglutarate-dependent dioxygenase activity"/>
    <property type="evidence" value="ECO:0007669"/>
    <property type="project" value="UniProtKB-ARBA"/>
</dbReference>
<reference evidence="1 2" key="1">
    <citation type="submission" date="2013-01" db="EMBL/GenBank/DDBJ databases">
        <authorList>
            <person name="Fiebig A."/>
            <person name="Goeker M."/>
            <person name="Klenk H.-P.P."/>
        </authorList>
    </citation>
    <scope>NUCLEOTIDE SEQUENCE [LARGE SCALE GENOMIC DNA]</scope>
    <source>
        <strain evidence="1 2">DSM 24838</strain>
    </source>
</reference>
<dbReference type="EMBL" id="AONG01000002">
    <property type="protein sequence ID" value="KIQ71334.1"/>
    <property type="molecule type" value="Genomic_DNA"/>
</dbReference>
<keyword evidence="1" id="KW-0223">Dioxygenase</keyword>
<evidence type="ECO:0000313" key="1">
    <source>
        <dbReference type="EMBL" id="KIQ71334.1"/>
    </source>
</evidence>
<dbReference type="SUPFAM" id="SSF51197">
    <property type="entry name" value="Clavaminate synthase-like"/>
    <property type="match status" value="1"/>
</dbReference>
<dbReference type="PATRIC" id="fig|1123501.6.peg.169"/>
<dbReference type="Proteomes" id="UP000035100">
    <property type="component" value="Unassembled WGS sequence"/>
</dbReference>
<proteinExistence type="predicted"/>
<dbReference type="Pfam" id="PF05721">
    <property type="entry name" value="PhyH"/>
    <property type="match status" value="1"/>
</dbReference>
<dbReference type="Gene3D" id="2.60.120.620">
    <property type="entry name" value="q2cbj1_9rhob like domain"/>
    <property type="match status" value="1"/>
</dbReference>
<dbReference type="STRING" id="1123501.Wenmar_00104"/>
<evidence type="ECO:0000313" key="2">
    <source>
        <dbReference type="Proteomes" id="UP000035100"/>
    </source>
</evidence>
<keyword evidence="1" id="KW-0560">Oxidoreductase</keyword>
<dbReference type="InterPro" id="IPR008775">
    <property type="entry name" value="Phytyl_CoA_dOase-like"/>
</dbReference>